<accession>A0AAN6MA49</accession>
<dbReference type="AlphaFoldDB" id="A0AAN6MA49"/>
<evidence type="ECO:0000313" key="1">
    <source>
        <dbReference type="EMBL" id="KAK3217376.1"/>
    </source>
</evidence>
<reference evidence="1 2" key="1">
    <citation type="submission" date="2021-02" db="EMBL/GenBank/DDBJ databases">
        <title>Genome assembly of Pseudopithomyces chartarum.</title>
        <authorList>
            <person name="Jauregui R."/>
            <person name="Singh J."/>
            <person name="Voisey C."/>
        </authorList>
    </citation>
    <scope>NUCLEOTIDE SEQUENCE [LARGE SCALE GENOMIC DNA]</scope>
    <source>
        <strain evidence="1 2">AGR01</strain>
    </source>
</reference>
<organism evidence="1 2">
    <name type="scientific">Pseudopithomyces chartarum</name>
    <dbReference type="NCBI Taxonomy" id="1892770"/>
    <lineage>
        <taxon>Eukaryota</taxon>
        <taxon>Fungi</taxon>
        <taxon>Dikarya</taxon>
        <taxon>Ascomycota</taxon>
        <taxon>Pezizomycotina</taxon>
        <taxon>Dothideomycetes</taxon>
        <taxon>Pleosporomycetidae</taxon>
        <taxon>Pleosporales</taxon>
        <taxon>Massarineae</taxon>
        <taxon>Didymosphaeriaceae</taxon>
        <taxon>Pseudopithomyces</taxon>
    </lineage>
</organism>
<protein>
    <submittedName>
        <fullName evidence="1">Uncharacterized protein</fullName>
    </submittedName>
</protein>
<dbReference type="EMBL" id="WVTA01000001">
    <property type="protein sequence ID" value="KAK3217376.1"/>
    <property type="molecule type" value="Genomic_DNA"/>
</dbReference>
<dbReference type="Proteomes" id="UP001280581">
    <property type="component" value="Unassembled WGS sequence"/>
</dbReference>
<proteinExistence type="predicted"/>
<keyword evidence="2" id="KW-1185">Reference proteome</keyword>
<evidence type="ECO:0000313" key="2">
    <source>
        <dbReference type="Proteomes" id="UP001280581"/>
    </source>
</evidence>
<name>A0AAN6MA49_9PLEO</name>
<gene>
    <name evidence="1" type="ORF">GRF29_1g2834631</name>
</gene>
<comment type="caution">
    <text evidence="1">The sequence shown here is derived from an EMBL/GenBank/DDBJ whole genome shotgun (WGS) entry which is preliminary data.</text>
</comment>
<sequence length="93" mass="9991">MFNNTLATLGFLHAGQVLSDQPQLNPLYISLGTNAYRIQSQNLGIPDHFAMFSTQSPTTTGLRGGEVLVDGHCPSDPPILGLIHSCSLLGRTR</sequence>